<evidence type="ECO:0000256" key="2">
    <source>
        <dbReference type="ARBA" id="ARBA00001946"/>
    </source>
</evidence>
<protein>
    <submittedName>
        <fullName evidence="10">NUDIX hydrolase</fullName>
        <ecNumber evidence="10">3.6.1.55</ecNumber>
    </submittedName>
</protein>
<comment type="cofactor">
    <cofactor evidence="2">
        <name>Mg(2+)</name>
        <dbReference type="ChEBI" id="CHEBI:18420"/>
    </cofactor>
</comment>
<evidence type="ECO:0000256" key="4">
    <source>
        <dbReference type="ARBA" id="ARBA00022723"/>
    </source>
</evidence>
<dbReference type="PANTHER" id="PTHR12992:SF11">
    <property type="entry name" value="MITOCHONDRIAL COENZYME A DIPHOSPHATASE NUDT8"/>
    <property type="match status" value="1"/>
</dbReference>
<evidence type="ECO:0000256" key="8">
    <source>
        <dbReference type="RuleBase" id="RU003476"/>
    </source>
</evidence>
<comment type="cofactor">
    <cofactor evidence="1">
        <name>Mn(2+)</name>
        <dbReference type="ChEBI" id="CHEBI:29035"/>
    </cofactor>
</comment>
<dbReference type="CDD" id="cd03426">
    <property type="entry name" value="NUDIX_CoAse_Nudt7"/>
    <property type="match status" value="1"/>
</dbReference>
<dbReference type="GO" id="GO:0035539">
    <property type="term" value="F:8-oxo-7,8-dihydrodeoxyguanosine triphosphate pyrophosphatase activity"/>
    <property type="evidence" value="ECO:0007669"/>
    <property type="project" value="UniProtKB-EC"/>
</dbReference>
<dbReference type="InterPro" id="IPR020084">
    <property type="entry name" value="NUDIX_hydrolase_CS"/>
</dbReference>
<dbReference type="Gene3D" id="3.90.79.10">
    <property type="entry name" value="Nucleoside Triphosphate Pyrophosphohydrolase"/>
    <property type="match status" value="1"/>
</dbReference>
<keyword evidence="7" id="KW-0464">Manganese</keyword>
<comment type="similarity">
    <text evidence="3 8">Belongs to the Nudix hydrolase family.</text>
</comment>
<sequence>MSADPTPASTTEFRALAHARLDGFERAEVPEAPGLRRAAVALCVAAEPEGPLSVLLIRRAYRGRNAGQWALPGGRLEPGETPRAAALRELHEELGIHAEESDVIGALDDFPAASGFAITPFVVALRDLTELRPAPDEVHSVHRIGLRRLAEPDVPHWVSPEEAVPGGLPPGAAPAPPTGIRMLQMRFGPGMTIHAPTGALLFQFREVVLLGRTPAESRVAHFAQPDWTHH</sequence>
<dbReference type="Pfam" id="PF00293">
    <property type="entry name" value="NUDIX"/>
    <property type="match status" value="1"/>
</dbReference>
<evidence type="ECO:0000256" key="7">
    <source>
        <dbReference type="ARBA" id="ARBA00023211"/>
    </source>
</evidence>
<dbReference type="EC" id="3.6.1.55" evidence="10"/>
<gene>
    <name evidence="10" type="ORF">ACFO0B_05105</name>
</gene>
<organism evidence="10 11">
    <name type="scientific">Nocardia jiangsuensis</name>
    <dbReference type="NCBI Taxonomy" id="1691563"/>
    <lineage>
        <taxon>Bacteria</taxon>
        <taxon>Bacillati</taxon>
        <taxon>Actinomycetota</taxon>
        <taxon>Actinomycetes</taxon>
        <taxon>Mycobacteriales</taxon>
        <taxon>Nocardiaceae</taxon>
        <taxon>Nocardia</taxon>
    </lineage>
</organism>
<evidence type="ECO:0000256" key="6">
    <source>
        <dbReference type="ARBA" id="ARBA00022842"/>
    </source>
</evidence>
<reference evidence="11" key="1">
    <citation type="journal article" date="2019" name="Int. J. Syst. Evol. Microbiol.">
        <title>The Global Catalogue of Microorganisms (GCM) 10K type strain sequencing project: providing services to taxonomists for standard genome sequencing and annotation.</title>
        <authorList>
            <consortium name="The Broad Institute Genomics Platform"/>
            <consortium name="The Broad Institute Genome Sequencing Center for Infectious Disease"/>
            <person name="Wu L."/>
            <person name="Ma J."/>
        </authorList>
    </citation>
    <scope>NUCLEOTIDE SEQUENCE [LARGE SCALE GENOMIC DNA]</scope>
    <source>
        <strain evidence="11">CGMCC 4.7330</strain>
    </source>
</reference>
<evidence type="ECO:0000256" key="1">
    <source>
        <dbReference type="ARBA" id="ARBA00001936"/>
    </source>
</evidence>
<dbReference type="PANTHER" id="PTHR12992">
    <property type="entry name" value="NUDIX HYDROLASE"/>
    <property type="match status" value="1"/>
</dbReference>
<dbReference type="RefSeq" id="WP_378611112.1">
    <property type="nucleotide sequence ID" value="NZ_JBHSAX010000004.1"/>
</dbReference>
<dbReference type="InterPro" id="IPR020476">
    <property type="entry name" value="Nudix_hydrolase"/>
</dbReference>
<dbReference type="Proteomes" id="UP001595696">
    <property type="component" value="Unassembled WGS sequence"/>
</dbReference>
<accession>A0ABV8DNF2</accession>
<evidence type="ECO:0000259" key="9">
    <source>
        <dbReference type="PROSITE" id="PS51462"/>
    </source>
</evidence>
<keyword evidence="6" id="KW-0460">Magnesium</keyword>
<keyword evidence="4" id="KW-0479">Metal-binding</keyword>
<comment type="caution">
    <text evidence="10">The sequence shown here is derived from an EMBL/GenBank/DDBJ whole genome shotgun (WGS) entry which is preliminary data.</text>
</comment>
<evidence type="ECO:0000313" key="11">
    <source>
        <dbReference type="Proteomes" id="UP001595696"/>
    </source>
</evidence>
<evidence type="ECO:0000256" key="5">
    <source>
        <dbReference type="ARBA" id="ARBA00022801"/>
    </source>
</evidence>
<name>A0ABV8DNF2_9NOCA</name>
<dbReference type="PROSITE" id="PS00893">
    <property type="entry name" value="NUDIX_BOX"/>
    <property type="match status" value="1"/>
</dbReference>
<dbReference type="EMBL" id="JBHSAX010000004">
    <property type="protein sequence ID" value="MFC3961364.1"/>
    <property type="molecule type" value="Genomic_DNA"/>
</dbReference>
<feature type="domain" description="Nudix hydrolase" evidence="9">
    <location>
        <begin position="35"/>
        <end position="181"/>
    </location>
</feature>
<keyword evidence="11" id="KW-1185">Reference proteome</keyword>
<dbReference type="InterPro" id="IPR045121">
    <property type="entry name" value="CoAse"/>
</dbReference>
<keyword evidence="5 8" id="KW-0378">Hydrolase</keyword>
<evidence type="ECO:0000256" key="3">
    <source>
        <dbReference type="ARBA" id="ARBA00005582"/>
    </source>
</evidence>
<dbReference type="PROSITE" id="PS51462">
    <property type="entry name" value="NUDIX"/>
    <property type="match status" value="1"/>
</dbReference>
<dbReference type="SUPFAM" id="SSF55811">
    <property type="entry name" value="Nudix"/>
    <property type="match status" value="1"/>
</dbReference>
<proteinExistence type="inferred from homology"/>
<dbReference type="InterPro" id="IPR000086">
    <property type="entry name" value="NUDIX_hydrolase_dom"/>
</dbReference>
<dbReference type="InterPro" id="IPR015797">
    <property type="entry name" value="NUDIX_hydrolase-like_dom_sf"/>
</dbReference>
<evidence type="ECO:0000313" key="10">
    <source>
        <dbReference type="EMBL" id="MFC3961364.1"/>
    </source>
</evidence>
<dbReference type="PRINTS" id="PR00502">
    <property type="entry name" value="NUDIXFAMILY"/>
</dbReference>